<organism evidence="2 3">
    <name type="scientific">Ancylostoma caninum</name>
    <name type="common">Dog hookworm</name>
    <dbReference type="NCBI Taxonomy" id="29170"/>
    <lineage>
        <taxon>Eukaryota</taxon>
        <taxon>Metazoa</taxon>
        <taxon>Ecdysozoa</taxon>
        <taxon>Nematoda</taxon>
        <taxon>Chromadorea</taxon>
        <taxon>Rhabditida</taxon>
        <taxon>Rhabditina</taxon>
        <taxon>Rhabditomorpha</taxon>
        <taxon>Strongyloidea</taxon>
        <taxon>Ancylostomatidae</taxon>
        <taxon>Ancylostomatinae</taxon>
        <taxon>Ancylostoma</taxon>
    </lineage>
</organism>
<proteinExistence type="predicted"/>
<feature type="non-terminal residue" evidence="2">
    <location>
        <position position="1"/>
    </location>
</feature>
<gene>
    <name evidence="2" type="ORF">ANCCAN_08270</name>
</gene>
<keyword evidence="3" id="KW-1185">Reference proteome</keyword>
<evidence type="ECO:0000313" key="2">
    <source>
        <dbReference type="EMBL" id="RCN45702.1"/>
    </source>
</evidence>
<name>A0A368GMV1_ANCCA</name>
<feature type="compositionally biased region" description="Basic and acidic residues" evidence="1">
    <location>
        <begin position="16"/>
        <end position="26"/>
    </location>
</feature>
<dbReference type="EMBL" id="JOJR01000095">
    <property type="protein sequence ID" value="RCN45702.1"/>
    <property type="molecule type" value="Genomic_DNA"/>
</dbReference>
<reference evidence="2 3" key="1">
    <citation type="submission" date="2014-10" db="EMBL/GenBank/DDBJ databases">
        <title>Draft genome of the hookworm Ancylostoma caninum.</title>
        <authorList>
            <person name="Mitreva M."/>
        </authorList>
    </citation>
    <scope>NUCLEOTIDE SEQUENCE [LARGE SCALE GENOMIC DNA]</scope>
    <source>
        <strain evidence="2 3">Baltimore</strain>
    </source>
</reference>
<comment type="caution">
    <text evidence="2">The sequence shown here is derived from an EMBL/GenBank/DDBJ whole genome shotgun (WGS) entry which is preliminary data.</text>
</comment>
<dbReference type="AlphaFoldDB" id="A0A368GMV1"/>
<feature type="region of interest" description="Disordered" evidence="1">
    <location>
        <begin position="1"/>
        <end position="48"/>
    </location>
</feature>
<protein>
    <submittedName>
        <fullName evidence="2">Uncharacterized protein</fullName>
    </submittedName>
</protein>
<accession>A0A368GMV1</accession>
<sequence length="150" mass="16586">VNKKPPTPPEAASSPQRKESIARSEDIPTPLGITASEPPRSEHSFTSDEIPIEMTEKEAHYEAVESPIAEANWPGEHRRQEVGETAQDVLKRLASNGNLPALQKLVARRTPEPPTIDQVGACCPRRLRLIVTTRRVFIDLGLHLIASEFP</sequence>
<evidence type="ECO:0000313" key="3">
    <source>
        <dbReference type="Proteomes" id="UP000252519"/>
    </source>
</evidence>
<evidence type="ECO:0000256" key="1">
    <source>
        <dbReference type="SAM" id="MobiDB-lite"/>
    </source>
</evidence>
<dbReference type="Proteomes" id="UP000252519">
    <property type="component" value="Unassembled WGS sequence"/>
</dbReference>